<accession>A0A439D131</accession>
<evidence type="ECO:0000259" key="8">
    <source>
        <dbReference type="Pfam" id="PF00962"/>
    </source>
</evidence>
<name>A0A439D131_9PEZI</name>
<organism evidence="9 10">
    <name type="scientific">Xylaria grammica</name>
    <dbReference type="NCBI Taxonomy" id="363999"/>
    <lineage>
        <taxon>Eukaryota</taxon>
        <taxon>Fungi</taxon>
        <taxon>Dikarya</taxon>
        <taxon>Ascomycota</taxon>
        <taxon>Pezizomycotina</taxon>
        <taxon>Sordariomycetes</taxon>
        <taxon>Xylariomycetidae</taxon>
        <taxon>Xylariales</taxon>
        <taxon>Xylariaceae</taxon>
        <taxon>Xylaria</taxon>
    </lineage>
</organism>
<dbReference type="Proteomes" id="UP000286045">
    <property type="component" value="Unassembled WGS sequence"/>
</dbReference>
<evidence type="ECO:0000256" key="1">
    <source>
        <dbReference type="ARBA" id="ARBA00001947"/>
    </source>
</evidence>
<comment type="catalytic activity">
    <reaction evidence="7">
        <text>N(6)-methyl-AMP + H2O + H(+) = IMP + methylamine</text>
        <dbReference type="Rhea" id="RHEA:16001"/>
        <dbReference type="ChEBI" id="CHEBI:15377"/>
        <dbReference type="ChEBI" id="CHEBI:15378"/>
        <dbReference type="ChEBI" id="CHEBI:58053"/>
        <dbReference type="ChEBI" id="CHEBI:59338"/>
        <dbReference type="ChEBI" id="CHEBI:144842"/>
    </reaction>
    <physiologicalReaction direction="left-to-right" evidence="7">
        <dbReference type="Rhea" id="RHEA:16002"/>
    </physiologicalReaction>
</comment>
<evidence type="ECO:0000256" key="5">
    <source>
        <dbReference type="ARBA" id="ARBA00022833"/>
    </source>
</evidence>
<comment type="caution">
    <text evidence="9">The sequence shown here is derived from an EMBL/GenBank/DDBJ whole genome shotgun (WGS) entry which is preliminary data.</text>
</comment>
<keyword evidence="3" id="KW-0479">Metal-binding</keyword>
<comment type="cofactor">
    <cofactor evidence="1">
        <name>Zn(2+)</name>
        <dbReference type="ChEBI" id="CHEBI:29105"/>
    </cofactor>
</comment>
<keyword evidence="10" id="KW-1185">Reference proteome</keyword>
<protein>
    <recommendedName>
        <fullName evidence="8">Adenosine deaminase domain-containing protein</fullName>
    </recommendedName>
</protein>
<dbReference type="PANTHER" id="PTHR11409:SF42">
    <property type="entry name" value="ADENOSINE DEAMINASE-LIKE PROTEIN"/>
    <property type="match status" value="1"/>
</dbReference>
<dbReference type="AlphaFoldDB" id="A0A439D131"/>
<dbReference type="InterPro" id="IPR001365">
    <property type="entry name" value="A_deaminase_dom"/>
</dbReference>
<dbReference type="PANTHER" id="PTHR11409">
    <property type="entry name" value="ADENOSINE DEAMINASE"/>
    <property type="match status" value="1"/>
</dbReference>
<keyword evidence="4" id="KW-0378">Hydrolase</keyword>
<dbReference type="Pfam" id="PF00962">
    <property type="entry name" value="A_deaminase"/>
    <property type="match status" value="1"/>
</dbReference>
<evidence type="ECO:0000313" key="9">
    <source>
        <dbReference type="EMBL" id="RWA08164.1"/>
    </source>
</evidence>
<evidence type="ECO:0000313" key="10">
    <source>
        <dbReference type="Proteomes" id="UP000286045"/>
    </source>
</evidence>
<proteinExistence type="inferred from homology"/>
<keyword evidence="5" id="KW-0862">Zinc</keyword>
<evidence type="ECO:0000256" key="6">
    <source>
        <dbReference type="ARBA" id="ARBA00023080"/>
    </source>
</evidence>
<evidence type="ECO:0000256" key="3">
    <source>
        <dbReference type="ARBA" id="ARBA00022723"/>
    </source>
</evidence>
<comment type="similarity">
    <text evidence="2">Belongs to the metallo-dependent hydrolases superfamily. Adenosine and AMP deaminases family.</text>
</comment>
<evidence type="ECO:0000256" key="4">
    <source>
        <dbReference type="ARBA" id="ARBA00022801"/>
    </source>
</evidence>
<dbReference type="InterPro" id="IPR006330">
    <property type="entry name" value="Ado/ade_deaminase"/>
</dbReference>
<dbReference type="InterPro" id="IPR032466">
    <property type="entry name" value="Metal_Hydrolase"/>
</dbReference>
<gene>
    <name evidence="9" type="ORF">EKO27_g6944</name>
</gene>
<dbReference type="GO" id="GO:0046872">
    <property type="term" value="F:metal ion binding"/>
    <property type="evidence" value="ECO:0007669"/>
    <property type="project" value="UniProtKB-KW"/>
</dbReference>
<sequence length="295" mass="33246">MPLGKHDYDLETFFPLFSSYIYRLVDDADSLRHSTMSVVEDFAKDGVVYLELRTTPRTFPEEDIDKRAYVNHVLTAIDEAQRRFPSIQVRLILSIDRRNTLAEANEVIELASSFDRHGVVGIDLCGDPVKGDVSLFTPAFEEARARRLKITVHFAEAECSATEAELETILRWMPDRLGHVIHIPEHVRKQIAARSIGLELCLSCNVQAKMIVGGFDVHHFGEWWQLDGPVVVPCGLAGGGTDDVGIFGSPVSNEWALIQEHFHLKREDILGLARKGIDVIFGGEIQKARLREIMW</sequence>
<dbReference type="GO" id="GO:0046103">
    <property type="term" value="P:inosine biosynthetic process"/>
    <property type="evidence" value="ECO:0007669"/>
    <property type="project" value="TreeGrafter"/>
</dbReference>
<dbReference type="Gene3D" id="3.20.20.140">
    <property type="entry name" value="Metal-dependent hydrolases"/>
    <property type="match status" value="1"/>
</dbReference>
<reference evidence="9 10" key="1">
    <citation type="submission" date="2018-12" db="EMBL/GenBank/DDBJ databases">
        <title>Draft genome sequence of Xylaria grammica IHI A82.</title>
        <authorList>
            <person name="Buettner E."/>
            <person name="Kellner H."/>
        </authorList>
    </citation>
    <scope>NUCLEOTIDE SEQUENCE [LARGE SCALE GENOMIC DNA]</scope>
    <source>
        <strain evidence="9 10">IHI A82</strain>
    </source>
</reference>
<dbReference type="GO" id="GO:0004000">
    <property type="term" value="F:adenosine deaminase activity"/>
    <property type="evidence" value="ECO:0007669"/>
    <property type="project" value="TreeGrafter"/>
</dbReference>
<keyword evidence="6" id="KW-0546">Nucleotide metabolism</keyword>
<dbReference type="GO" id="GO:0009117">
    <property type="term" value="P:nucleotide metabolic process"/>
    <property type="evidence" value="ECO:0007669"/>
    <property type="project" value="UniProtKB-KW"/>
</dbReference>
<dbReference type="SUPFAM" id="SSF51556">
    <property type="entry name" value="Metallo-dependent hydrolases"/>
    <property type="match status" value="1"/>
</dbReference>
<dbReference type="GO" id="GO:0006154">
    <property type="term" value="P:adenosine catabolic process"/>
    <property type="evidence" value="ECO:0007669"/>
    <property type="project" value="TreeGrafter"/>
</dbReference>
<feature type="domain" description="Adenosine deaminase" evidence="8">
    <location>
        <begin position="5"/>
        <end position="292"/>
    </location>
</feature>
<dbReference type="STRING" id="363999.A0A439D131"/>
<evidence type="ECO:0000256" key="2">
    <source>
        <dbReference type="ARBA" id="ARBA00006676"/>
    </source>
</evidence>
<evidence type="ECO:0000256" key="7">
    <source>
        <dbReference type="ARBA" id="ARBA00048787"/>
    </source>
</evidence>
<dbReference type="EMBL" id="RYZI01000215">
    <property type="protein sequence ID" value="RWA08164.1"/>
    <property type="molecule type" value="Genomic_DNA"/>
</dbReference>